<evidence type="ECO:0000313" key="3">
    <source>
        <dbReference type="Proteomes" id="UP000799444"/>
    </source>
</evidence>
<accession>A0A9P4UXT6</accession>
<evidence type="ECO:0000256" key="1">
    <source>
        <dbReference type="SAM" id="MobiDB-lite"/>
    </source>
</evidence>
<feature type="compositionally biased region" description="Pro residues" evidence="1">
    <location>
        <begin position="127"/>
        <end position="198"/>
    </location>
</feature>
<feature type="region of interest" description="Disordered" evidence="1">
    <location>
        <begin position="94"/>
        <end position="211"/>
    </location>
</feature>
<feature type="compositionally biased region" description="Low complexity" evidence="1">
    <location>
        <begin position="94"/>
        <end position="104"/>
    </location>
</feature>
<dbReference type="AlphaFoldDB" id="A0A9P4UXT6"/>
<dbReference type="Proteomes" id="UP000799444">
    <property type="component" value="Unassembled WGS sequence"/>
</dbReference>
<evidence type="ECO:0000313" key="2">
    <source>
        <dbReference type="EMBL" id="KAF2729346.1"/>
    </source>
</evidence>
<proteinExistence type="predicted"/>
<name>A0A9P4UXT6_9PLEO</name>
<sequence>MWSMLRTPPSKSIIKKGFIARRWETSRDISIDLSLLLSLLFTSIITKRSLSIVKMLFKAALFYFLVNYAAAHAISQICSDSPSYPCTTKVATTTTSTKTVTSFPPKTPCETPAPPATSTPCETLGLPCPPPRNTHPSPPPAPPAPPAPPQSPPQHLQPPPLSPPPPPPAPPSPPPDHPLPPPPPPPPGPPAPPTPPQSTPCTTSTHDEPTGPTCGPDGHGCGHSPYPHSHFNGTGCHGPRCHGGGGRNQTGPEQFQGGASGVNAATAFVMSVAGVSCCCGDSLAVVVTVLLLCSRDAEVEMSLLNVVSSYARNGSVRRSADGYRLPQVSHQRNL</sequence>
<reference evidence="2" key="1">
    <citation type="journal article" date="2020" name="Stud. Mycol.">
        <title>101 Dothideomycetes genomes: a test case for predicting lifestyles and emergence of pathogens.</title>
        <authorList>
            <person name="Haridas S."/>
            <person name="Albert R."/>
            <person name="Binder M."/>
            <person name="Bloem J."/>
            <person name="Labutti K."/>
            <person name="Salamov A."/>
            <person name="Andreopoulos B."/>
            <person name="Baker S."/>
            <person name="Barry K."/>
            <person name="Bills G."/>
            <person name="Bluhm B."/>
            <person name="Cannon C."/>
            <person name="Castanera R."/>
            <person name="Culley D."/>
            <person name="Daum C."/>
            <person name="Ezra D."/>
            <person name="Gonzalez J."/>
            <person name="Henrissat B."/>
            <person name="Kuo A."/>
            <person name="Liang C."/>
            <person name="Lipzen A."/>
            <person name="Lutzoni F."/>
            <person name="Magnuson J."/>
            <person name="Mondo S."/>
            <person name="Nolan M."/>
            <person name="Ohm R."/>
            <person name="Pangilinan J."/>
            <person name="Park H.-J."/>
            <person name="Ramirez L."/>
            <person name="Alfaro M."/>
            <person name="Sun H."/>
            <person name="Tritt A."/>
            <person name="Yoshinaga Y."/>
            <person name="Zwiers L.-H."/>
            <person name="Turgeon B."/>
            <person name="Goodwin S."/>
            <person name="Spatafora J."/>
            <person name="Crous P."/>
            <person name="Grigoriev I."/>
        </authorList>
    </citation>
    <scope>NUCLEOTIDE SEQUENCE</scope>
    <source>
        <strain evidence="2">CBS 125425</strain>
    </source>
</reference>
<dbReference type="EMBL" id="ML996248">
    <property type="protein sequence ID" value="KAF2729346.1"/>
    <property type="molecule type" value="Genomic_DNA"/>
</dbReference>
<protein>
    <submittedName>
        <fullName evidence="2">Uncharacterized protein</fullName>
    </submittedName>
</protein>
<feature type="compositionally biased region" description="Pro residues" evidence="1">
    <location>
        <begin position="105"/>
        <end position="117"/>
    </location>
</feature>
<gene>
    <name evidence="2" type="ORF">EJ04DRAFT_556162</name>
</gene>
<keyword evidence="3" id="KW-1185">Reference proteome</keyword>
<comment type="caution">
    <text evidence="2">The sequence shown here is derived from an EMBL/GenBank/DDBJ whole genome shotgun (WGS) entry which is preliminary data.</text>
</comment>
<organism evidence="2 3">
    <name type="scientific">Polyplosphaeria fusca</name>
    <dbReference type="NCBI Taxonomy" id="682080"/>
    <lineage>
        <taxon>Eukaryota</taxon>
        <taxon>Fungi</taxon>
        <taxon>Dikarya</taxon>
        <taxon>Ascomycota</taxon>
        <taxon>Pezizomycotina</taxon>
        <taxon>Dothideomycetes</taxon>
        <taxon>Pleosporomycetidae</taxon>
        <taxon>Pleosporales</taxon>
        <taxon>Tetraplosphaeriaceae</taxon>
        <taxon>Polyplosphaeria</taxon>
    </lineage>
</organism>